<dbReference type="CDD" id="cd18042">
    <property type="entry name" value="DEXXQc_SETX"/>
    <property type="match status" value="1"/>
</dbReference>
<feature type="domain" description="DNA2/NAM7 helicase helicase" evidence="6">
    <location>
        <begin position="428"/>
        <end position="558"/>
    </location>
</feature>
<dbReference type="PANTHER" id="PTHR10887">
    <property type="entry name" value="DNA2/NAM7 HELICASE FAMILY"/>
    <property type="match status" value="1"/>
</dbReference>
<keyword evidence="4" id="KW-0067">ATP-binding</keyword>
<evidence type="ECO:0000259" key="7">
    <source>
        <dbReference type="Pfam" id="PF13087"/>
    </source>
</evidence>
<evidence type="ECO:0000256" key="3">
    <source>
        <dbReference type="ARBA" id="ARBA00022806"/>
    </source>
</evidence>
<feature type="domain" description="DNA2/NAM7 helicase-like C-terminal" evidence="7">
    <location>
        <begin position="680"/>
        <end position="883"/>
    </location>
</feature>
<dbReference type="InterPro" id="IPR047187">
    <property type="entry name" value="SF1_C_Upf1"/>
</dbReference>
<gene>
    <name evidence="8" type="ORF">N0F65_004146</name>
</gene>
<keyword evidence="9" id="KW-1185">Reference proteome</keyword>
<dbReference type="AlphaFoldDB" id="A0AAV2ZCI5"/>
<dbReference type="Gene3D" id="3.40.50.300">
    <property type="entry name" value="P-loop containing nucleotide triphosphate hydrolases"/>
    <property type="match status" value="2"/>
</dbReference>
<dbReference type="GO" id="GO:0005694">
    <property type="term" value="C:chromosome"/>
    <property type="evidence" value="ECO:0007669"/>
    <property type="project" value="UniProtKB-ARBA"/>
</dbReference>
<dbReference type="Pfam" id="PF13087">
    <property type="entry name" value="AAA_12"/>
    <property type="match status" value="1"/>
</dbReference>
<evidence type="ECO:0000256" key="5">
    <source>
        <dbReference type="SAM" id="MobiDB-lite"/>
    </source>
</evidence>
<organism evidence="8 9">
    <name type="scientific">Lagenidium giganteum</name>
    <dbReference type="NCBI Taxonomy" id="4803"/>
    <lineage>
        <taxon>Eukaryota</taxon>
        <taxon>Sar</taxon>
        <taxon>Stramenopiles</taxon>
        <taxon>Oomycota</taxon>
        <taxon>Peronosporomycetes</taxon>
        <taxon>Pythiales</taxon>
        <taxon>Pythiaceae</taxon>
    </lineage>
</organism>
<accession>A0AAV2ZCI5</accession>
<evidence type="ECO:0000313" key="9">
    <source>
        <dbReference type="Proteomes" id="UP001146120"/>
    </source>
</evidence>
<dbReference type="EMBL" id="DAKRPA010000016">
    <property type="protein sequence ID" value="DBA03729.1"/>
    <property type="molecule type" value="Genomic_DNA"/>
</dbReference>
<feature type="compositionally biased region" description="Low complexity" evidence="5">
    <location>
        <begin position="940"/>
        <end position="957"/>
    </location>
</feature>
<feature type="compositionally biased region" description="Basic residues" evidence="5">
    <location>
        <begin position="958"/>
        <end position="979"/>
    </location>
</feature>
<keyword evidence="2" id="KW-0378">Hydrolase</keyword>
<dbReference type="GO" id="GO:0016787">
    <property type="term" value="F:hydrolase activity"/>
    <property type="evidence" value="ECO:0007669"/>
    <property type="project" value="UniProtKB-KW"/>
</dbReference>
<name>A0AAV2ZCI5_9STRA</name>
<dbReference type="InterPro" id="IPR041677">
    <property type="entry name" value="DNA2/NAM7_AAA_11"/>
</dbReference>
<sequence length="979" mass="109106">MQNPPAVTFATDSEDEEEHDEKARVPQRPSRAHLHVEESQTESEMEDDEHHDASSDGDSDVGGNTNVLEAALKAATTSNVSVTNGTPATRPTFKPISQKRTQANSEKNIAVVNPTANRKRLDTTFARKSATNSTKCKSTLLWPNLDDFFEFILCLSPSQTRLPDKRQRYLRKFKQRGLPAVYDNVNDYCCAQMEAIMEELVASVRSAKELTSYNMRKSLFLTSVSPCSSAHSISDAFPTAQTRLNASAIFSESGFSGTTSGQHDFILTFHANEVKKTANSEFVNGDLLLLRSPPWKNYQLRFFGIVLCNSVVAVGAGGGNPNENEQICVLVRADPATLGDECNLFSTITEMCLSNQKASNWRWSLENVHNITTSAREFQAIKSIPMLPPDITDILVKGSITSGPNTAATDDELTKLSPRLVTELRSKYNVPQLKAIAGAVGEAKHIIIQGPPGTGKTKTILGILSALLDGAALGSAKKRVRIRVGASLQDDRSPAKPKTVAESTIRVLVAAPSNAAVDELLVRLLSEGVFDGTKGSSYRPRIVRVGRPESLQQQQRSQKNEPDNKKIRKKWRKYAHEVEEILLENLVTKHRNAFPSAKIARQEILKNAQIVFCTLSGAGSVAMCDFPQEFDALVVDEAAQAVEASTLIPFKFKPSRVILVGDHRQLPATVISKRLIELRYDRSMFERFVDNKSPVFLLNNQYRMHPEISQFPSRQFYQGKLVQEREIKDWTTRKYHQDPYFKPFLFFDVLGGQQSQVRGSKSLRNLSEVEFVLMLVRTLLTRFSEMEWKKKIGIIAPYKQQIHELGTKLGHLEQQFDRKLEIEINTVDGFQGREKDIIIYSCVRTSGGKRGNNAKLDAFWADVRRMNVAITRAKSSLWIIGNSQLLEQSAAWRALIEDTKSRELYLLDSEFIANNGATIGISTNTIATPATAASGDDRNNNNNTNNKSENNSSNSNSRGKRSGGRRSRKHKKAKKEQNP</sequence>
<dbReference type="GO" id="GO:0004386">
    <property type="term" value="F:helicase activity"/>
    <property type="evidence" value="ECO:0007669"/>
    <property type="project" value="UniProtKB-KW"/>
</dbReference>
<comment type="caution">
    <text evidence="8">The sequence shown here is derived from an EMBL/GenBank/DDBJ whole genome shotgun (WGS) entry which is preliminary data.</text>
</comment>
<reference evidence="8" key="1">
    <citation type="submission" date="2022-11" db="EMBL/GenBank/DDBJ databases">
        <authorList>
            <person name="Morgan W.R."/>
            <person name="Tartar A."/>
        </authorList>
    </citation>
    <scope>NUCLEOTIDE SEQUENCE</scope>
    <source>
        <strain evidence="8">ARSEF 373</strain>
    </source>
</reference>
<dbReference type="GO" id="GO:0005524">
    <property type="term" value="F:ATP binding"/>
    <property type="evidence" value="ECO:0007669"/>
    <property type="project" value="UniProtKB-KW"/>
</dbReference>
<dbReference type="InterPro" id="IPR041679">
    <property type="entry name" value="DNA2/NAM7-like_C"/>
</dbReference>
<keyword evidence="1" id="KW-0547">Nucleotide-binding</keyword>
<evidence type="ECO:0000313" key="8">
    <source>
        <dbReference type="EMBL" id="DBA03729.1"/>
    </source>
</evidence>
<evidence type="ECO:0000256" key="1">
    <source>
        <dbReference type="ARBA" id="ARBA00022741"/>
    </source>
</evidence>
<dbReference type="InterPro" id="IPR045055">
    <property type="entry name" value="DNA2/NAM7-like"/>
</dbReference>
<dbReference type="Proteomes" id="UP001146120">
    <property type="component" value="Unassembled WGS sequence"/>
</dbReference>
<protein>
    <submittedName>
        <fullName evidence="8">Uncharacterized protein</fullName>
    </submittedName>
</protein>
<dbReference type="SUPFAM" id="SSF52540">
    <property type="entry name" value="P-loop containing nucleoside triphosphate hydrolases"/>
    <property type="match status" value="1"/>
</dbReference>
<feature type="region of interest" description="Disordered" evidence="5">
    <location>
        <begin position="541"/>
        <end position="568"/>
    </location>
</feature>
<dbReference type="FunFam" id="3.40.50.300:FF:000326">
    <property type="entry name" value="P-loop containing nucleoside triphosphate hydrolase"/>
    <property type="match status" value="1"/>
</dbReference>
<feature type="domain" description="DNA2/NAM7 helicase helicase" evidence="6">
    <location>
        <begin position="561"/>
        <end position="673"/>
    </location>
</feature>
<evidence type="ECO:0000256" key="4">
    <source>
        <dbReference type="ARBA" id="ARBA00022840"/>
    </source>
</evidence>
<evidence type="ECO:0000259" key="6">
    <source>
        <dbReference type="Pfam" id="PF13086"/>
    </source>
</evidence>
<feature type="region of interest" description="Disordered" evidence="5">
    <location>
        <begin position="1"/>
        <end position="64"/>
    </location>
</feature>
<feature type="compositionally biased region" description="Polar residues" evidence="5">
    <location>
        <begin position="78"/>
        <end position="89"/>
    </location>
</feature>
<proteinExistence type="predicted"/>
<keyword evidence="3" id="KW-0347">Helicase</keyword>
<dbReference type="PANTHER" id="PTHR10887:SF495">
    <property type="entry name" value="HELICASE SENATAXIN ISOFORM X1-RELATED"/>
    <property type="match status" value="1"/>
</dbReference>
<reference evidence="8" key="2">
    <citation type="journal article" date="2023" name="Microbiol Resour">
        <title>Decontamination and Annotation of the Draft Genome Sequence of the Oomycete Lagenidium giganteum ARSEF 373.</title>
        <authorList>
            <person name="Morgan W.R."/>
            <person name="Tartar A."/>
        </authorList>
    </citation>
    <scope>NUCLEOTIDE SEQUENCE</scope>
    <source>
        <strain evidence="8">ARSEF 373</strain>
    </source>
</reference>
<dbReference type="InterPro" id="IPR027417">
    <property type="entry name" value="P-loop_NTPase"/>
</dbReference>
<feature type="region of interest" description="Disordered" evidence="5">
    <location>
        <begin position="930"/>
        <end position="979"/>
    </location>
</feature>
<dbReference type="CDD" id="cd18808">
    <property type="entry name" value="SF1_C_Upf1"/>
    <property type="match status" value="1"/>
</dbReference>
<evidence type="ECO:0000256" key="2">
    <source>
        <dbReference type="ARBA" id="ARBA00022801"/>
    </source>
</evidence>
<dbReference type="Pfam" id="PF13086">
    <property type="entry name" value="AAA_11"/>
    <property type="match status" value="2"/>
</dbReference>
<feature type="region of interest" description="Disordered" evidence="5">
    <location>
        <begin position="78"/>
        <end position="104"/>
    </location>
</feature>